<reference evidence="1 2" key="1">
    <citation type="journal article" date="2024" name="G3 (Bethesda)">
        <title>Genome assembly of Hibiscus sabdariffa L. provides insights into metabolisms of medicinal natural products.</title>
        <authorList>
            <person name="Kim T."/>
        </authorList>
    </citation>
    <scope>NUCLEOTIDE SEQUENCE [LARGE SCALE GENOMIC DNA]</scope>
    <source>
        <strain evidence="1">TK-2024</strain>
        <tissue evidence="1">Old leaves</tissue>
    </source>
</reference>
<gene>
    <name evidence="1" type="ORF">V6N12_012746</name>
</gene>
<dbReference type="EMBL" id="JBBPBM010000029">
    <property type="protein sequence ID" value="KAK8536084.1"/>
    <property type="molecule type" value="Genomic_DNA"/>
</dbReference>
<dbReference type="Proteomes" id="UP001472677">
    <property type="component" value="Unassembled WGS sequence"/>
</dbReference>
<evidence type="ECO:0000313" key="2">
    <source>
        <dbReference type="Proteomes" id="UP001472677"/>
    </source>
</evidence>
<protein>
    <submittedName>
        <fullName evidence="1">Uncharacterized protein</fullName>
    </submittedName>
</protein>
<comment type="caution">
    <text evidence="1">The sequence shown here is derived from an EMBL/GenBank/DDBJ whole genome shotgun (WGS) entry which is preliminary data.</text>
</comment>
<proteinExistence type="predicted"/>
<evidence type="ECO:0000313" key="1">
    <source>
        <dbReference type="EMBL" id="KAK8536084.1"/>
    </source>
</evidence>
<accession>A0ABR2DEH3</accession>
<sequence length="107" mass="11938">MLQSYTNKEVVDLFETFADQDNIGGIMIGSMSLSVDEIHEYHPYALPLVDEMPRNQALCELKDSVLSGLGEEEHCVAVYLNEGRVAAECMKKKDRSRSKSVTSQKPA</sequence>
<keyword evidence="2" id="KW-1185">Reference proteome</keyword>
<organism evidence="1 2">
    <name type="scientific">Hibiscus sabdariffa</name>
    <name type="common">roselle</name>
    <dbReference type="NCBI Taxonomy" id="183260"/>
    <lineage>
        <taxon>Eukaryota</taxon>
        <taxon>Viridiplantae</taxon>
        <taxon>Streptophyta</taxon>
        <taxon>Embryophyta</taxon>
        <taxon>Tracheophyta</taxon>
        <taxon>Spermatophyta</taxon>
        <taxon>Magnoliopsida</taxon>
        <taxon>eudicotyledons</taxon>
        <taxon>Gunneridae</taxon>
        <taxon>Pentapetalae</taxon>
        <taxon>rosids</taxon>
        <taxon>malvids</taxon>
        <taxon>Malvales</taxon>
        <taxon>Malvaceae</taxon>
        <taxon>Malvoideae</taxon>
        <taxon>Hibiscus</taxon>
    </lineage>
</organism>
<name>A0ABR2DEH3_9ROSI</name>